<dbReference type="InterPro" id="IPR004142">
    <property type="entry name" value="NDRG"/>
</dbReference>
<dbReference type="PANTHER" id="PTHR11034">
    <property type="entry name" value="N-MYC DOWNSTREAM REGULATED"/>
    <property type="match status" value="1"/>
</dbReference>
<dbReference type="Gene3D" id="3.40.50.1820">
    <property type="entry name" value="alpha/beta hydrolase"/>
    <property type="match status" value="1"/>
</dbReference>
<comment type="similarity">
    <text evidence="1">Belongs to the NDRG family.</text>
</comment>
<evidence type="ECO:0000313" key="3">
    <source>
        <dbReference type="Proteomes" id="UP001217089"/>
    </source>
</evidence>
<dbReference type="Pfam" id="PF03096">
    <property type="entry name" value="Ndr"/>
    <property type="match status" value="1"/>
</dbReference>
<evidence type="ECO:0000313" key="2">
    <source>
        <dbReference type="EMBL" id="KAJ8317729.1"/>
    </source>
</evidence>
<evidence type="ECO:0000256" key="1">
    <source>
        <dbReference type="ARBA" id="ARBA00005598"/>
    </source>
</evidence>
<keyword evidence="3" id="KW-1185">Reference proteome</keyword>
<protein>
    <submittedName>
        <fullName evidence="2">Uncharacterized protein</fullName>
    </submittedName>
</protein>
<organism evidence="2 3">
    <name type="scientific">Tegillarca granosa</name>
    <name type="common">Malaysian cockle</name>
    <name type="synonym">Anadara granosa</name>
    <dbReference type="NCBI Taxonomy" id="220873"/>
    <lineage>
        <taxon>Eukaryota</taxon>
        <taxon>Metazoa</taxon>
        <taxon>Spiralia</taxon>
        <taxon>Lophotrochozoa</taxon>
        <taxon>Mollusca</taxon>
        <taxon>Bivalvia</taxon>
        <taxon>Autobranchia</taxon>
        <taxon>Pteriomorphia</taxon>
        <taxon>Arcoida</taxon>
        <taxon>Arcoidea</taxon>
        <taxon>Arcidae</taxon>
        <taxon>Tegillarca</taxon>
    </lineage>
</organism>
<dbReference type="InterPro" id="IPR029058">
    <property type="entry name" value="AB_hydrolase_fold"/>
</dbReference>
<gene>
    <name evidence="2" type="ORF">KUTeg_005633</name>
</gene>
<accession>A0ABQ9FKB2</accession>
<dbReference type="EMBL" id="JARBDR010000246">
    <property type="protein sequence ID" value="KAJ8317729.1"/>
    <property type="molecule type" value="Genomic_DNA"/>
</dbReference>
<dbReference type="Proteomes" id="UP001217089">
    <property type="component" value="Unassembled WGS sequence"/>
</dbReference>
<sequence>MKMFTKDETKIIRSPRIDAIRVHIKACKGEKQQFVVLTVHDLGCNHTMWLNFLNHSSMAEIVRRAAFLHVDLPGQHDGAEPLPPE</sequence>
<comment type="caution">
    <text evidence="2">The sequence shown here is derived from an EMBL/GenBank/DDBJ whole genome shotgun (WGS) entry which is preliminary data.</text>
</comment>
<reference evidence="2 3" key="1">
    <citation type="submission" date="2022-12" db="EMBL/GenBank/DDBJ databases">
        <title>Chromosome-level genome of Tegillarca granosa.</title>
        <authorList>
            <person name="Kim J."/>
        </authorList>
    </citation>
    <scope>NUCLEOTIDE SEQUENCE [LARGE SCALE GENOMIC DNA]</scope>
    <source>
        <strain evidence="2">Teg-2019</strain>
        <tissue evidence="2">Adductor muscle</tissue>
    </source>
</reference>
<proteinExistence type="inferred from homology"/>
<name>A0ABQ9FKB2_TEGGR</name>